<sequence>MINVSDRAVSEMRQFLAGEADPEAAIHVFVSGACGCGSAHYGMAVGSEIPEAAHIFELEGVRLVVDTESAPQLEGAEIDFRDDLMGRGFVITNPNKASTGCGCGG</sequence>
<reference evidence="2 3" key="1">
    <citation type="journal article" date="2016" name="Nat. Commun.">
        <title>Thousands of microbial genomes shed light on interconnected biogeochemical processes in an aquifer system.</title>
        <authorList>
            <person name="Anantharaman K."/>
            <person name="Brown C.T."/>
            <person name="Hug L.A."/>
            <person name="Sharon I."/>
            <person name="Castelle C.J."/>
            <person name="Probst A.J."/>
            <person name="Thomas B.C."/>
            <person name="Singh A."/>
            <person name="Wilkins M.J."/>
            <person name="Karaoz U."/>
            <person name="Brodie E.L."/>
            <person name="Williams K.H."/>
            <person name="Hubbard S.S."/>
            <person name="Banfield J.F."/>
        </authorList>
    </citation>
    <scope>NUCLEOTIDE SEQUENCE [LARGE SCALE GENOMIC DNA]</scope>
    <source>
        <strain evidence="3">RIFCSPLOWO2_12_FULL_64_10</strain>
    </source>
</reference>
<dbReference type="GO" id="GO:0016226">
    <property type="term" value="P:iron-sulfur cluster assembly"/>
    <property type="evidence" value="ECO:0007669"/>
    <property type="project" value="InterPro"/>
</dbReference>
<protein>
    <recommendedName>
        <fullName evidence="1">Core domain-containing protein</fullName>
    </recommendedName>
</protein>
<evidence type="ECO:0000313" key="2">
    <source>
        <dbReference type="EMBL" id="OGG45960.1"/>
    </source>
</evidence>
<dbReference type="Proteomes" id="UP000178606">
    <property type="component" value="Unassembled WGS sequence"/>
</dbReference>
<dbReference type="GO" id="GO:0051537">
    <property type="term" value="F:2 iron, 2 sulfur cluster binding"/>
    <property type="evidence" value="ECO:0007669"/>
    <property type="project" value="TreeGrafter"/>
</dbReference>
<evidence type="ECO:0000313" key="3">
    <source>
        <dbReference type="Proteomes" id="UP000178606"/>
    </source>
</evidence>
<comment type="caution">
    <text evidence="2">The sequence shown here is derived from an EMBL/GenBank/DDBJ whole genome shotgun (WGS) entry which is preliminary data.</text>
</comment>
<dbReference type="Pfam" id="PF01521">
    <property type="entry name" value="Fe-S_biosyn"/>
    <property type="match status" value="1"/>
</dbReference>
<dbReference type="EMBL" id="MFKF01000353">
    <property type="protein sequence ID" value="OGG45960.1"/>
    <property type="molecule type" value="Genomic_DNA"/>
</dbReference>
<dbReference type="InterPro" id="IPR000361">
    <property type="entry name" value="ATAP_core_dom"/>
</dbReference>
<dbReference type="InterPro" id="IPR035903">
    <property type="entry name" value="HesB-like_dom_sf"/>
</dbReference>
<evidence type="ECO:0000259" key="1">
    <source>
        <dbReference type="Pfam" id="PF01521"/>
    </source>
</evidence>
<feature type="domain" description="Core" evidence="1">
    <location>
        <begin position="2"/>
        <end position="104"/>
    </location>
</feature>
<dbReference type="AlphaFoldDB" id="A0A1F6CA77"/>
<dbReference type="GO" id="GO:0051539">
    <property type="term" value="F:4 iron, 4 sulfur cluster binding"/>
    <property type="evidence" value="ECO:0007669"/>
    <property type="project" value="TreeGrafter"/>
</dbReference>
<dbReference type="GO" id="GO:0005506">
    <property type="term" value="F:iron ion binding"/>
    <property type="evidence" value="ECO:0007669"/>
    <property type="project" value="TreeGrafter"/>
</dbReference>
<dbReference type="Gene3D" id="2.60.300.12">
    <property type="entry name" value="HesB-like domain"/>
    <property type="match status" value="1"/>
</dbReference>
<gene>
    <name evidence="2" type="ORF">A3F84_11615</name>
</gene>
<proteinExistence type="predicted"/>
<dbReference type="PANTHER" id="PTHR43011">
    <property type="entry name" value="IRON-SULFUR CLUSTER ASSEMBLY 2 HOMOLOG, MITOCHONDRIAL"/>
    <property type="match status" value="1"/>
</dbReference>
<dbReference type="PANTHER" id="PTHR43011:SF1">
    <property type="entry name" value="IRON-SULFUR CLUSTER ASSEMBLY 2 HOMOLOG, MITOCHONDRIAL"/>
    <property type="match status" value="1"/>
</dbReference>
<dbReference type="InterPro" id="IPR016092">
    <property type="entry name" value="ATAP"/>
</dbReference>
<organism evidence="2 3">
    <name type="scientific">Handelsmanbacteria sp. (strain RIFCSPLOWO2_12_FULL_64_10)</name>
    <dbReference type="NCBI Taxonomy" id="1817868"/>
    <lineage>
        <taxon>Bacteria</taxon>
        <taxon>Candidatus Handelsmaniibacteriota</taxon>
    </lineage>
</organism>
<name>A0A1F6CA77_HANXR</name>
<dbReference type="SUPFAM" id="SSF89360">
    <property type="entry name" value="HesB-like domain"/>
    <property type="match status" value="1"/>
</dbReference>
<dbReference type="PROSITE" id="PS51257">
    <property type="entry name" value="PROKAR_LIPOPROTEIN"/>
    <property type="match status" value="1"/>
</dbReference>
<dbReference type="NCBIfam" id="TIGR00049">
    <property type="entry name" value="iron-sulfur cluster assembly accessory protein"/>
    <property type="match status" value="1"/>
</dbReference>
<accession>A0A1F6CA77</accession>